<reference evidence="3 4" key="1">
    <citation type="journal article" date="2019" name="G3 (Bethesda)">
        <title>Sequencing of a Wild Apple (Malus baccata) Genome Unravels the Differences Between Cultivated and Wild Apple Species Regarding Disease Resistance and Cold Tolerance.</title>
        <authorList>
            <person name="Chen X."/>
        </authorList>
    </citation>
    <scope>NUCLEOTIDE SEQUENCE [LARGE SCALE GENOMIC DNA]</scope>
    <source>
        <strain evidence="4">cv. Shandingzi</strain>
        <tissue evidence="3">Leaves</tissue>
    </source>
</reference>
<organism evidence="3 4">
    <name type="scientific">Malus baccata</name>
    <name type="common">Siberian crab apple</name>
    <name type="synonym">Pyrus baccata</name>
    <dbReference type="NCBI Taxonomy" id="106549"/>
    <lineage>
        <taxon>Eukaryota</taxon>
        <taxon>Viridiplantae</taxon>
        <taxon>Streptophyta</taxon>
        <taxon>Embryophyta</taxon>
        <taxon>Tracheophyta</taxon>
        <taxon>Spermatophyta</taxon>
        <taxon>Magnoliopsida</taxon>
        <taxon>eudicotyledons</taxon>
        <taxon>Gunneridae</taxon>
        <taxon>Pentapetalae</taxon>
        <taxon>rosids</taxon>
        <taxon>fabids</taxon>
        <taxon>Rosales</taxon>
        <taxon>Rosaceae</taxon>
        <taxon>Amygdaloideae</taxon>
        <taxon>Maleae</taxon>
        <taxon>Malus</taxon>
    </lineage>
</organism>
<evidence type="ECO:0008006" key="5">
    <source>
        <dbReference type="Google" id="ProtNLM"/>
    </source>
</evidence>
<evidence type="ECO:0000313" key="3">
    <source>
        <dbReference type="EMBL" id="TQD91187.1"/>
    </source>
</evidence>
<feature type="signal peptide" evidence="2">
    <location>
        <begin position="1"/>
        <end position="26"/>
    </location>
</feature>
<feature type="chain" id="PRO_5022109802" description="Secreted protein" evidence="2">
    <location>
        <begin position="27"/>
        <end position="87"/>
    </location>
</feature>
<sequence length="87" mass="9652">MLANTSFLTFLFIHGLLLLQLLVVTSQSSYMAAAVAMAKATPQSFSGLPMNEFIVSRRFYRRAPPPSPKSNVPLHFLPRPERSPPPP</sequence>
<accession>A0A540LXH3</accession>
<protein>
    <recommendedName>
        <fullName evidence="5">Secreted protein</fullName>
    </recommendedName>
</protein>
<evidence type="ECO:0000256" key="2">
    <source>
        <dbReference type="SAM" id="SignalP"/>
    </source>
</evidence>
<evidence type="ECO:0000313" key="4">
    <source>
        <dbReference type="Proteomes" id="UP000315295"/>
    </source>
</evidence>
<name>A0A540LXH3_MALBA</name>
<feature type="region of interest" description="Disordered" evidence="1">
    <location>
        <begin position="63"/>
        <end position="87"/>
    </location>
</feature>
<keyword evidence="4" id="KW-1185">Reference proteome</keyword>
<evidence type="ECO:0000256" key="1">
    <source>
        <dbReference type="SAM" id="MobiDB-lite"/>
    </source>
</evidence>
<keyword evidence="2" id="KW-0732">Signal</keyword>
<gene>
    <name evidence="3" type="ORF">C1H46_023201</name>
</gene>
<proteinExistence type="predicted"/>
<dbReference type="EMBL" id="VIEB01000428">
    <property type="protein sequence ID" value="TQD91187.1"/>
    <property type="molecule type" value="Genomic_DNA"/>
</dbReference>
<dbReference type="Proteomes" id="UP000315295">
    <property type="component" value="Unassembled WGS sequence"/>
</dbReference>
<comment type="caution">
    <text evidence="3">The sequence shown here is derived from an EMBL/GenBank/DDBJ whole genome shotgun (WGS) entry which is preliminary data.</text>
</comment>
<feature type="compositionally biased region" description="Basic and acidic residues" evidence="1">
    <location>
        <begin position="78"/>
        <end position="87"/>
    </location>
</feature>
<dbReference type="AlphaFoldDB" id="A0A540LXH3"/>